<keyword evidence="5" id="KW-0732">Signal</keyword>
<sequence>MFRMRYPATALAMMLAGATLCAQALPELPAAQLEVLNQQETARAAQAAAYLKSQASSLGLGGDDEFVLRHSLTNTQGECVARFDQIHQGTRVQGSSVVVKVSPEGTMSISVSALSKGISLPSGQAQLSPAQALDILGAKLSPTVGFGHAPTVEPIIFPTRLMGEMVLAKDPASGFFAVDPLRSAEAYQPLTAHVRGYRIVCDLLGSDGAPNTTLTVMMDADTGAILDRKATGPGIKNPFSYAKGFHGITGSAAPITHASASVISPEAAQTSVVPGSPSTTLIPAIGYGRTMYSGQMAIPTTYDPALKGYGLLDTTRGSHANYFVQDRMGYYDQFGHYQLNTQRPSGNLVVTDQADVFTPYTMDAISGSETPAAGVAANLVTGVPATTGVPFTDNIWGDGTDFVASADATKAHGAYSVSGQTAAAEAMNGMTNAYEFMKYAFNRKGLDGQDTAMTAVVNDRYYLGQVIHETFDQWRVDPVTHLQITLPSFRFTCGSGLPDYGVLSAAEPTLIGQALGDMLWEWTLQGQSSSSISEGKIVQRGFANLMSQAFMSLGSLHGIQRRVIMPTYTIGQNYANGGYATSMFQPSLDGISPDGWHDGLSFLGNEWPDYGEGPMDRAFFFMSEFASSDSSSSAYSEYLPQGMTGIGLEKTAKVLFKALTEDITSAEISCLGMRVACIKAATDLYGTGSAEVIATTNAFAAANIGGAYGKPDPVRVWFDMKNFPDNSDLGINGPFEPNPRGSRYPIVPLGEPSQLKVNISGTSDTGVVWTNNPAPFNGSGYWDLGGGVQGQISPEGVFLSPLRDSTLNVYSVQAKSKADPKQWAQGMVLVFSCDFDGDGSNDALDYGMLALAYEVPFDVYLSVNAHLMVGFPGIGEGELQWNLAAFKSAFGN</sequence>
<evidence type="ECO:0000256" key="2">
    <source>
        <dbReference type="ARBA" id="ARBA00022801"/>
    </source>
</evidence>
<dbReference type="Proteomes" id="UP001165069">
    <property type="component" value="Unassembled WGS sequence"/>
</dbReference>
<evidence type="ECO:0000256" key="5">
    <source>
        <dbReference type="SAM" id="SignalP"/>
    </source>
</evidence>
<dbReference type="Gene3D" id="3.10.450.490">
    <property type="match status" value="1"/>
</dbReference>
<accession>A0ABQ5QJQ0</accession>
<dbReference type="EMBL" id="BSDE01000007">
    <property type="protein sequence ID" value="GLH74546.1"/>
    <property type="molecule type" value="Genomic_DNA"/>
</dbReference>
<comment type="caution">
    <text evidence="7">The sequence shown here is derived from an EMBL/GenBank/DDBJ whole genome shotgun (WGS) entry which is preliminary data.</text>
</comment>
<dbReference type="SUPFAM" id="SSF55486">
    <property type="entry name" value="Metalloproteases ('zincins'), catalytic domain"/>
    <property type="match status" value="1"/>
</dbReference>
<dbReference type="InterPro" id="IPR001570">
    <property type="entry name" value="Peptidase_M4_C_domain"/>
</dbReference>
<evidence type="ECO:0000256" key="4">
    <source>
        <dbReference type="ARBA" id="ARBA00023049"/>
    </source>
</evidence>
<evidence type="ECO:0000256" key="3">
    <source>
        <dbReference type="ARBA" id="ARBA00022833"/>
    </source>
</evidence>
<keyword evidence="8" id="KW-1185">Reference proteome</keyword>
<keyword evidence="1" id="KW-0645">Protease</keyword>
<gene>
    <name evidence="7" type="ORF">GETHLI_30480</name>
</gene>
<dbReference type="RefSeq" id="WP_285577292.1">
    <property type="nucleotide sequence ID" value="NZ_BSDE01000007.1"/>
</dbReference>
<keyword evidence="2" id="KW-0378">Hydrolase</keyword>
<dbReference type="PANTHER" id="PTHR33794">
    <property type="entry name" value="BACILLOLYSIN"/>
    <property type="match status" value="1"/>
</dbReference>
<dbReference type="InterPro" id="IPR027268">
    <property type="entry name" value="Peptidase_M4/M1_CTD_sf"/>
</dbReference>
<reference evidence="7 8" key="1">
    <citation type="journal article" date="2023" name="Antonie Van Leeuwenhoek">
        <title>Mesoterricola silvestris gen. nov., sp. nov., Mesoterricola sediminis sp. nov., Geothrix oryzae sp. nov., Geothrix edaphica sp. nov., Geothrix rubra sp. nov., and Geothrix limicola sp. nov., six novel members of Acidobacteriota isolated from soils.</title>
        <authorList>
            <person name="Itoh H."/>
            <person name="Sugisawa Y."/>
            <person name="Mise K."/>
            <person name="Xu Z."/>
            <person name="Kuniyasu M."/>
            <person name="Ushijima N."/>
            <person name="Kawano K."/>
            <person name="Kobayashi E."/>
            <person name="Shiratori Y."/>
            <person name="Masuda Y."/>
            <person name="Senoo K."/>
        </authorList>
    </citation>
    <scope>NUCLEOTIDE SEQUENCE [LARGE SCALE GENOMIC DNA]</scope>
    <source>
        <strain evidence="7 8">Red804</strain>
    </source>
</reference>
<dbReference type="Pfam" id="PF02868">
    <property type="entry name" value="Peptidase_M4_C"/>
    <property type="match status" value="1"/>
</dbReference>
<evidence type="ECO:0000259" key="6">
    <source>
        <dbReference type="Pfam" id="PF02868"/>
    </source>
</evidence>
<evidence type="ECO:0000313" key="8">
    <source>
        <dbReference type="Proteomes" id="UP001165069"/>
    </source>
</evidence>
<feature type="domain" description="Peptidase M4 C-terminal" evidence="6">
    <location>
        <begin position="567"/>
        <end position="704"/>
    </location>
</feature>
<feature type="signal peptide" evidence="5">
    <location>
        <begin position="1"/>
        <end position="24"/>
    </location>
</feature>
<evidence type="ECO:0000256" key="1">
    <source>
        <dbReference type="ARBA" id="ARBA00022670"/>
    </source>
</evidence>
<evidence type="ECO:0000313" key="7">
    <source>
        <dbReference type="EMBL" id="GLH74546.1"/>
    </source>
</evidence>
<proteinExistence type="predicted"/>
<name>A0ABQ5QJQ0_9BACT</name>
<dbReference type="InterPro" id="IPR050728">
    <property type="entry name" value="Zinc_Metalloprotease_M4"/>
</dbReference>
<keyword evidence="4" id="KW-0482">Metalloprotease</keyword>
<organism evidence="7 8">
    <name type="scientific">Geothrix limicola</name>
    <dbReference type="NCBI Taxonomy" id="2927978"/>
    <lineage>
        <taxon>Bacteria</taxon>
        <taxon>Pseudomonadati</taxon>
        <taxon>Acidobacteriota</taxon>
        <taxon>Holophagae</taxon>
        <taxon>Holophagales</taxon>
        <taxon>Holophagaceae</taxon>
        <taxon>Geothrix</taxon>
    </lineage>
</organism>
<keyword evidence="3" id="KW-0862">Zinc</keyword>
<feature type="chain" id="PRO_5046889456" description="Peptidase M4 C-terminal domain-containing protein" evidence="5">
    <location>
        <begin position="25"/>
        <end position="892"/>
    </location>
</feature>
<protein>
    <recommendedName>
        <fullName evidence="6">Peptidase M4 C-terminal domain-containing protein</fullName>
    </recommendedName>
</protein>
<dbReference type="Gene3D" id="1.10.390.10">
    <property type="entry name" value="Neutral Protease Domain 2"/>
    <property type="match status" value="1"/>
</dbReference>
<dbReference type="PANTHER" id="PTHR33794:SF1">
    <property type="entry name" value="BACILLOLYSIN"/>
    <property type="match status" value="1"/>
</dbReference>